<dbReference type="Gene3D" id="1.25.10.10">
    <property type="entry name" value="Leucine-rich Repeat Variant"/>
    <property type="match status" value="1"/>
</dbReference>
<evidence type="ECO:0000256" key="2">
    <source>
        <dbReference type="ARBA" id="ARBA00022737"/>
    </source>
</evidence>
<dbReference type="Pfam" id="PF25782">
    <property type="entry name" value="TPR_CAND1"/>
    <property type="match status" value="1"/>
</dbReference>
<evidence type="ECO:0000256" key="3">
    <source>
        <dbReference type="ARBA" id="ARBA00022786"/>
    </source>
</evidence>
<dbReference type="InterPro" id="IPR039852">
    <property type="entry name" value="CAND1/CAND2"/>
</dbReference>
<dbReference type="SUPFAM" id="SSF48371">
    <property type="entry name" value="ARM repeat"/>
    <property type="match status" value="1"/>
</dbReference>
<keyword evidence="3" id="KW-0833">Ubl conjugation pathway</keyword>
<evidence type="ECO:0000313" key="8">
    <source>
        <dbReference type="Proteomes" id="UP001211065"/>
    </source>
</evidence>
<gene>
    <name evidence="7" type="primary">CAND1</name>
    <name evidence="7" type="ORF">HK099_004733</name>
</gene>
<protein>
    <submittedName>
        <fullName evidence="7">Cullin-associated NEDD8-dissociated protein 1</fullName>
    </submittedName>
</protein>
<evidence type="ECO:0000256" key="5">
    <source>
        <dbReference type="SAM" id="MobiDB-lite"/>
    </source>
</evidence>
<dbReference type="InterPro" id="IPR034085">
    <property type="entry name" value="TOG"/>
</dbReference>
<evidence type="ECO:0000313" key="7">
    <source>
        <dbReference type="EMBL" id="KAJ3219336.1"/>
    </source>
</evidence>
<organism evidence="7 8">
    <name type="scientific">Clydaea vesicula</name>
    <dbReference type="NCBI Taxonomy" id="447962"/>
    <lineage>
        <taxon>Eukaryota</taxon>
        <taxon>Fungi</taxon>
        <taxon>Fungi incertae sedis</taxon>
        <taxon>Chytridiomycota</taxon>
        <taxon>Chytridiomycota incertae sedis</taxon>
        <taxon>Chytridiomycetes</taxon>
        <taxon>Lobulomycetales</taxon>
        <taxon>Lobulomycetaceae</taxon>
        <taxon>Clydaea</taxon>
    </lineage>
</organism>
<dbReference type="InterPro" id="IPR013932">
    <property type="entry name" value="TATA-bd_TIP120"/>
</dbReference>
<dbReference type="EMBL" id="JADGJW010000342">
    <property type="protein sequence ID" value="KAJ3219336.1"/>
    <property type="molecule type" value="Genomic_DNA"/>
</dbReference>
<comment type="similarity">
    <text evidence="1">Belongs to the CAND family.</text>
</comment>
<dbReference type="Proteomes" id="UP001211065">
    <property type="component" value="Unassembled WGS sequence"/>
</dbReference>
<feature type="repeat" description="HEAT" evidence="4">
    <location>
        <begin position="155"/>
        <end position="193"/>
    </location>
</feature>
<feature type="region of interest" description="Disordered" evidence="5">
    <location>
        <begin position="293"/>
        <end position="322"/>
    </location>
</feature>
<keyword evidence="8" id="KW-1185">Reference proteome</keyword>
<reference evidence="7" key="1">
    <citation type="submission" date="2020-05" db="EMBL/GenBank/DDBJ databases">
        <title>Phylogenomic resolution of chytrid fungi.</title>
        <authorList>
            <person name="Stajich J.E."/>
            <person name="Amses K."/>
            <person name="Simmons R."/>
            <person name="Seto K."/>
            <person name="Myers J."/>
            <person name="Bonds A."/>
            <person name="Quandt C.A."/>
            <person name="Barry K."/>
            <person name="Liu P."/>
            <person name="Grigoriev I."/>
            <person name="Longcore J.E."/>
            <person name="James T.Y."/>
        </authorList>
    </citation>
    <scope>NUCLEOTIDE SEQUENCE</scope>
    <source>
        <strain evidence="7">JEL0476</strain>
    </source>
</reference>
<sequence>MVNGDPDFRYMALNDLSLNLQKENFNWTSQEENSVVNGLIKLFKDNNFEVQNLAVKTLTPLVKKLSESKLSVVIDNLFLLYQPNQDKSDALRDVASIGLKTIIIELSELNLSKDVNVIKGLTPNSHANIKLDMIDLLSEVLSKYGSHVQNFQTELLRTFLPLLSNQNLLIRKRTAQALGNLSIILDEKLFDELVEHIKKLLKENGNDMEQLRTLVGCLTILSRTASRKSGHHLKSILPIVLPLIQIDNDELREISLQLLESYVLRCPNEITPELLNIISLGVQYLKYDPNYGEDDMDVDEDNMEEDADEENEEFGDDDLEDDDDMSWKVRKSAAKLLSAVISTRPELITEFLQNVSLTLIQRFSEREETVRVEVLQTFTTLIKIIRPFRLRDDPASPKNLLRAQVPKLTTKLSKQLKSLKCTQTRQTGFQLLKELVLTLDGVLSDYFDLFLNPIGNSLATSTTNQAFSYTNPNLKIETLQFLKTCLQKHDPSVFSNCLDKLIKPILSSANERYYKITAEALMVIVELVKVIRPDVMISSPVISKQIEEIYDTIMKNLSTADADLEVKERLIVCLGAVLSQAGDIIPQETVSKIILPLLVDRLKNEFTRNTTAIVIKRVAESPLGENGVSLLPLFPEVCTELNSSLKKTSSKLKSTSINTLESLYKRYENKISAKELKDLALKNLQELKFLFSLEDSDLHILPTVLSLVSCLIEVTKGENTINYIRGNMLSSLIEILIKSPHLLSSGGALDSLLRFFKTLSRFSNYNGHGDQLVSETVQSLKDAAICSAITSGTQQIPKQCLSLLSQCISEVCLAGEADNTWVVQKREEILKQFYRECCNSTTVEKGKQSTIGVEATKYLALMSLGEFGRRFDISNSCPKLDETLLSLLSNSVIEEGKQAAAFALGNVALGNLELYMPAILNAVKSSKKELYSVLLALREIISKGSTKKIKLLEKYSMEIFELLFFQIESNLEEGTRIVLSECLGKLCIFNPTVFLKEFLGLLKSPSSNSRQTVVTAIRYTFNINSGSDEYDNLLKPILSDFLKLVEDEVLSVRRASLATLSSAAHQKPHLIGGSLNVILPLLYKETVINSSLIYVVEMGPFKHTVDDGLEARKAAYDCMNTLFETCFHSIELNTFLGRIVQGLSDPSPEIKMICYNSIQNLLKKHQDFLISQKLDEIVEPLKIAVLTETKANAVKLEKEKNFELVRASTKLGIVLMKNFYGLYTSSGDKGSQSNLFSSGLGQPKFEEFCKEVLMSGSSPVSEIVNNINLELNEGVFNFGSGME</sequence>
<dbReference type="InterPro" id="IPR011989">
    <property type="entry name" value="ARM-like"/>
</dbReference>
<dbReference type="SMART" id="SM01349">
    <property type="entry name" value="TOG"/>
    <property type="match status" value="1"/>
</dbReference>
<dbReference type="Pfam" id="PF08623">
    <property type="entry name" value="TIP120"/>
    <property type="match status" value="1"/>
</dbReference>
<dbReference type="GO" id="GO:0010265">
    <property type="term" value="P:SCF complex assembly"/>
    <property type="evidence" value="ECO:0007669"/>
    <property type="project" value="InterPro"/>
</dbReference>
<keyword evidence="2" id="KW-0677">Repeat</keyword>
<dbReference type="InterPro" id="IPR016024">
    <property type="entry name" value="ARM-type_fold"/>
</dbReference>
<dbReference type="InterPro" id="IPR021133">
    <property type="entry name" value="HEAT_type_2"/>
</dbReference>
<dbReference type="PANTHER" id="PTHR12696">
    <property type="entry name" value="TIP120"/>
    <property type="match status" value="1"/>
</dbReference>
<name>A0AAD5Y028_9FUNG</name>
<evidence type="ECO:0000256" key="4">
    <source>
        <dbReference type="PROSITE-ProRule" id="PRU00103"/>
    </source>
</evidence>
<comment type="caution">
    <text evidence="7">The sequence shown here is derived from an EMBL/GenBank/DDBJ whole genome shotgun (WGS) entry which is preliminary data.</text>
</comment>
<dbReference type="PROSITE" id="PS50077">
    <property type="entry name" value="HEAT_REPEAT"/>
    <property type="match status" value="1"/>
</dbReference>
<evidence type="ECO:0000256" key="1">
    <source>
        <dbReference type="ARBA" id="ARBA00007657"/>
    </source>
</evidence>
<feature type="domain" description="TOG" evidence="6">
    <location>
        <begin position="305"/>
        <end position="559"/>
    </location>
</feature>
<evidence type="ECO:0000259" key="6">
    <source>
        <dbReference type="SMART" id="SM01349"/>
    </source>
</evidence>
<accession>A0AAD5Y028</accession>
<proteinExistence type="inferred from homology"/>